<evidence type="ECO:0000313" key="4">
    <source>
        <dbReference type="Proteomes" id="UP000198775"/>
    </source>
</evidence>
<protein>
    <submittedName>
        <fullName evidence="3">Acetyltransferase (GNAT) domain-containing protein</fullName>
    </submittedName>
</protein>
<sequence length="392" mass="44179">MSQQLDPAEAATDPDPTIEHEAEGETYRIRRIEPEDVTDYLELHRDTELELGGSREWFAWKFERQPYLVHTPVFVADQEDEVVGARPFVPFRLRVGPRTMVGLQTADTVVHPDHRGRGLLSRMNDLAFAYYRQREPGLLFAIPNARSRPAYLDVGARIVGPIRTWLRIERPSTYLDEKLGDWPSERAATAIDGLSDGYHRLRDRRRNGHDHADIEVERHAAVPSETLADIAALPQPDVLHVRRDRAFYDWRFENPNWAYDSYVARRDGDPVAGLVAGTRQFEGRTETRIADVVPLAGETRLPAISALFERLLRTQPETDVFAVAGSGLPASLLRSFGFRPDDGPALSPLANSTVLITMPLTADDTPNSWTVEGRDLADPDSWDLPFCEHNTG</sequence>
<dbReference type="AlphaFoldDB" id="A0A1H8SJG5"/>
<accession>A0A1H8SJG5</accession>
<keyword evidence="3" id="KW-0808">Transferase</keyword>
<dbReference type="Gene3D" id="3.40.630.30">
    <property type="match status" value="1"/>
</dbReference>
<keyword evidence="4" id="KW-1185">Reference proteome</keyword>
<dbReference type="GO" id="GO:0016747">
    <property type="term" value="F:acyltransferase activity, transferring groups other than amino-acyl groups"/>
    <property type="evidence" value="ECO:0007669"/>
    <property type="project" value="InterPro"/>
</dbReference>
<evidence type="ECO:0000259" key="2">
    <source>
        <dbReference type="PROSITE" id="PS51186"/>
    </source>
</evidence>
<dbReference type="RefSeq" id="WP_092662432.1">
    <property type="nucleotide sequence ID" value="NZ_FOCX01000019.1"/>
</dbReference>
<reference evidence="4" key="1">
    <citation type="submission" date="2016-10" db="EMBL/GenBank/DDBJ databases">
        <authorList>
            <person name="Varghese N."/>
            <person name="Submissions S."/>
        </authorList>
    </citation>
    <scope>NUCLEOTIDE SEQUENCE [LARGE SCALE GENOMIC DNA]</scope>
    <source>
        <strain evidence="4">IBRC-M 10043</strain>
    </source>
</reference>
<proteinExistence type="predicted"/>
<dbReference type="Proteomes" id="UP000198775">
    <property type="component" value="Unassembled WGS sequence"/>
</dbReference>
<dbReference type="Pfam" id="PF13527">
    <property type="entry name" value="Acetyltransf_9"/>
    <property type="match status" value="1"/>
</dbReference>
<evidence type="ECO:0000256" key="1">
    <source>
        <dbReference type="SAM" id="MobiDB-lite"/>
    </source>
</evidence>
<gene>
    <name evidence="3" type="ORF">SAMN05216388_101959</name>
</gene>
<dbReference type="OrthoDB" id="299799at2157"/>
<dbReference type="SUPFAM" id="SSF55729">
    <property type="entry name" value="Acyl-CoA N-acyltransferases (Nat)"/>
    <property type="match status" value="1"/>
</dbReference>
<dbReference type="InterPro" id="IPR016181">
    <property type="entry name" value="Acyl_CoA_acyltransferase"/>
</dbReference>
<evidence type="ECO:0000313" key="3">
    <source>
        <dbReference type="EMBL" id="SEO78771.1"/>
    </source>
</evidence>
<feature type="region of interest" description="Disordered" evidence="1">
    <location>
        <begin position="1"/>
        <end position="21"/>
    </location>
</feature>
<organism evidence="3 4">
    <name type="scientific">Halorientalis persicus</name>
    <dbReference type="NCBI Taxonomy" id="1367881"/>
    <lineage>
        <taxon>Archaea</taxon>
        <taxon>Methanobacteriati</taxon>
        <taxon>Methanobacteriota</taxon>
        <taxon>Stenosarchaea group</taxon>
        <taxon>Halobacteria</taxon>
        <taxon>Halobacteriales</taxon>
        <taxon>Haloarculaceae</taxon>
        <taxon>Halorientalis</taxon>
    </lineage>
</organism>
<dbReference type="PROSITE" id="PS51186">
    <property type="entry name" value="GNAT"/>
    <property type="match status" value="1"/>
</dbReference>
<feature type="domain" description="N-acetyltransferase" evidence="2">
    <location>
        <begin position="27"/>
        <end position="181"/>
    </location>
</feature>
<dbReference type="EMBL" id="FOCX01000019">
    <property type="protein sequence ID" value="SEO78771.1"/>
    <property type="molecule type" value="Genomic_DNA"/>
</dbReference>
<name>A0A1H8SJG5_9EURY</name>
<dbReference type="InterPro" id="IPR000182">
    <property type="entry name" value="GNAT_dom"/>
</dbReference>